<dbReference type="EMBL" id="BDSG01000087">
    <property type="protein sequence ID" value="GBL11675.1"/>
    <property type="molecule type" value="Genomic_DNA"/>
</dbReference>
<feature type="region of interest" description="Disordered" evidence="1">
    <location>
        <begin position="101"/>
        <end position="121"/>
    </location>
</feature>
<sequence length="121" mass="13392">MASKVYLLHYLGEIGDLTKPTGHAQHYLGSTSRSLKQRLAEHAAGRGAKITAAFARQNIDFICVRTWNGGRRVERYLKRRHAHARLCPLCNPNARKYGNQMGGTPLISSFKHGSRSTSSAS</sequence>
<dbReference type="RefSeq" id="WP_110579905.1">
    <property type="nucleotide sequence ID" value="NZ_BDSG01000087.1"/>
</dbReference>
<protein>
    <recommendedName>
        <fullName evidence="2">GIY-YIG domain-containing protein</fullName>
    </recommendedName>
</protein>
<evidence type="ECO:0000313" key="3">
    <source>
        <dbReference type="EMBL" id="GBL11675.1"/>
    </source>
</evidence>
<comment type="caution">
    <text evidence="3">The sequence shown here is derived from an EMBL/GenBank/DDBJ whole genome shotgun (WGS) entry which is preliminary data.</text>
</comment>
<dbReference type="InterPro" id="IPR035901">
    <property type="entry name" value="GIY-YIG_endonuc_sf"/>
</dbReference>
<gene>
    <name evidence="3" type="ORF">MSj_03183</name>
</gene>
<evidence type="ECO:0000256" key="1">
    <source>
        <dbReference type="SAM" id="MobiDB-lite"/>
    </source>
</evidence>
<reference evidence="3 4" key="1">
    <citation type="journal article" date="2018" name="Front. Microbiol.">
        <title>Adaptation of the Freshwater Bloom-Forming Cyanobacterium Microcystis aeruginosa to Brackish Water Is Driven by Recent Horizontal Transfer of Sucrose Genes.</title>
        <authorList>
            <person name="Tanabe Y."/>
            <person name="Hodoki Y."/>
            <person name="Sano T."/>
            <person name="Tada K."/>
            <person name="Watanabe M.M."/>
        </authorList>
    </citation>
    <scope>NUCLEOTIDE SEQUENCE [LARGE SCALE GENOMIC DNA]</scope>
    <source>
        <strain evidence="3 4">Sj</strain>
    </source>
</reference>
<name>A0A2Z6UQ49_MICAE</name>
<accession>A0A2Z6UQ49</accession>
<feature type="domain" description="GIY-YIG" evidence="2">
    <location>
        <begin position="25"/>
        <end position="81"/>
    </location>
</feature>
<organism evidence="3 4">
    <name type="scientific">Microcystis aeruginosa Sj</name>
    <dbReference type="NCBI Taxonomy" id="1979544"/>
    <lineage>
        <taxon>Bacteria</taxon>
        <taxon>Bacillati</taxon>
        <taxon>Cyanobacteriota</taxon>
        <taxon>Cyanophyceae</taxon>
        <taxon>Oscillatoriophycideae</taxon>
        <taxon>Chroococcales</taxon>
        <taxon>Microcystaceae</taxon>
        <taxon>Microcystis</taxon>
    </lineage>
</organism>
<dbReference type="Pfam" id="PF01541">
    <property type="entry name" value="GIY-YIG"/>
    <property type="match status" value="1"/>
</dbReference>
<dbReference type="Gene3D" id="3.40.1440.10">
    <property type="entry name" value="GIY-YIG endonuclease"/>
    <property type="match status" value="1"/>
</dbReference>
<evidence type="ECO:0000313" key="4">
    <source>
        <dbReference type="Proteomes" id="UP000248272"/>
    </source>
</evidence>
<evidence type="ECO:0000259" key="2">
    <source>
        <dbReference type="Pfam" id="PF01541"/>
    </source>
</evidence>
<proteinExistence type="predicted"/>
<dbReference type="AlphaFoldDB" id="A0A2Z6UQ49"/>
<dbReference type="Proteomes" id="UP000248272">
    <property type="component" value="Unassembled WGS sequence"/>
</dbReference>
<dbReference type="InterPro" id="IPR000305">
    <property type="entry name" value="GIY-YIG_endonuc"/>
</dbReference>